<comment type="caution">
    <text evidence="1">The sequence shown here is derived from an EMBL/GenBank/DDBJ whole genome shotgun (WGS) entry which is preliminary data.</text>
</comment>
<evidence type="ECO:0000313" key="1">
    <source>
        <dbReference type="EMBL" id="GMF14988.1"/>
    </source>
</evidence>
<proteinExistence type="predicted"/>
<dbReference type="InterPro" id="IPR016024">
    <property type="entry name" value="ARM-type_fold"/>
</dbReference>
<keyword evidence="2" id="KW-1185">Reference proteome</keyword>
<reference evidence="1" key="1">
    <citation type="submission" date="2023-04" db="EMBL/GenBank/DDBJ databases">
        <title>Phytophthora lilii NBRC 32176.</title>
        <authorList>
            <person name="Ichikawa N."/>
            <person name="Sato H."/>
            <person name="Tonouchi N."/>
        </authorList>
    </citation>
    <scope>NUCLEOTIDE SEQUENCE</scope>
    <source>
        <strain evidence="1">NBRC 32176</strain>
    </source>
</reference>
<organism evidence="1 2">
    <name type="scientific">Phytophthora lilii</name>
    <dbReference type="NCBI Taxonomy" id="2077276"/>
    <lineage>
        <taxon>Eukaryota</taxon>
        <taxon>Sar</taxon>
        <taxon>Stramenopiles</taxon>
        <taxon>Oomycota</taxon>
        <taxon>Peronosporomycetes</taxon>
        <taxon>Peronosporales</taxon>
        <taxon>Peronosporaceae</taxon>
        <taxon>Phytophthora</taxon>
    </lineage>
</organism>
<dbReference type="AlphaFoldDB" id="A0A9W6TLH2"/>
<dbReference type="Gene3D" id="1.25.10.10">
    <property type="entry name" value="Leucine-rich Repeat Variant"/>
    <property type="match status" value="1"/>
</dbReference>
<name>A0A9W6TLH2_9STRA</name>
<accession>A0A9W6TLH2</accession>
<dbReference type="OrthoDB" id="10253041at2759"/>
<protein>
    <submittedName>
        <fullName evidence="1">Unnamed protein product</fullName>
    </submittedName>
</protein>
<dbReference type="SUPFAM" id="SSF48371">
    <property type="entry name" value="ARM repeat"/>
    <property type="match status" value="1"/>
</dbReference>
<gene>
    <name evidence="1" type="ORF">Plil01_000505700</name>
</gene>
<dbReference type="Proteomes" id="UP001165083">
    <property type="component" value="Unassembled WGS sequence"/>
</dbReference>
<dbReference type="InterPro" id="IPR011989">
    <property type="entry name" value="ARM-like"/>
</dbReference>
<evidence type="ECO:0000313" key="2">
    <source>
        <dbReference type="Proteomes" id="UP001165083"/>
    </source>
</evidence>
<sequence>MSTVQALLTMLQDRGKRSPASVRHLLLELASCCRCGDAKAAILADGLEPLLALAADDQQLPRGETLEVLLELLVLLVLDNPRAKNKAARGGALELAVRCLLELSAGTGGGRRRAKILKRALELVDLLSHTPEFQQQERQSIVVKQVVEMMTRTDEDVTVLVRAADTLGRFVDGSVERIQVAAQERAVVVLLDLLRLVRQIGSYYIARELRTDAACYY</sequence>
<dbReference type="EMBL" id="BSXW01000212">
    <property type="protein sequence ID" value="GMF14988.1"/>
    <property type="molecule type" value="Genomic_DNA"/>
</dbReference>